<keyword evidence="5" id="KW-0804">Transcription</keyword>
<dbReference type="Pfam" id="PF00072">
    <property type="entry name" value="Response_reg"/>
    <property type="match status" value="2"/>
</dbReference>
<reference evidence="11" key="1">
    <citation type="submission" date="2008-04" db="EMBL/GenBank/DDBJ databases">
        <title>Complete sequence of chromosome of Nostoc punctiforme ATCC 29133.</title>
        <authorList>
            <consortium name="US DOE Joint Genome Institute"/>
            <person name="Copeland A."/>
            <person name="Lucas S."/>
            <person name="Lapidus A."/>
            <person name="Glavina del Rio T."/>
            <person name="Dalin E."/>
            <person name="Tice H."/>
            <person name="Pitluck S."/>
            <person name="Chain P."/>
            <person name="Malfatti S."/>
            <person name="Shin M."/>
            <person name="Vergez L."/>
            <person name="Schmutz J."/>
            <person name="Larimer F."/>
            <person name="Land M."/>
            <person name="Hauser L."/>
            <person name="Kyrpides N."/>
            <person name="Kim E."/>
            <person name="Meeks J.C."/>
            <person name="Elhai J."/>
            <person name="Campbell E.L."/>
            <person name="Thiel T."/>
            <person name="Longmire J."/>
            <person name="Potts M."/>
            <person name="Atlas R."/>
        </authorList>
    </citation>
    <scope>NUCLEOTIDE SEQUENCE [LARGE SCALE GENOMIC DNA]</scope>
    <source>
        <strain evidence="11">ATCC 29133 / PCC 73102</strain>
    </source>
</reference>
<dbReference type="InterPro" id="IPR008207">
    <property type="entry name" value="Sig_transdc_His_kin_Hpt_dom"/>
</dbReference>
<dbReference type="Gene3D" id="3.40.50.2300">
    <property type="match status" value="3"/>
</dbReference>
<keyword evidence="2" id="KW-0902">Two-component regulatory system</keyword>
<feature type="domain" description="Response regulatory" evidence="8">
    <location>
        <begin position="499"/>
        <end position="615"/>
    </location>
</feature>
<dbReference type="RefSeq" id="WP_012409553.1">
    <property type="nucleotide sequence ID" value="NC_010628.1"/>
</dbReference>
<dbReference type="CDD" id="cd19935">
    <property type="entry name" value="REC_OmpR_CusR-like"/>
    <property type="match status" value="1"/>
</dbReference>
<dbReference type="SUPFAM" id="SSF47226">
    <property type="entry name" value="Histidine-containing phosphotransfer domain, HPT domain"/>
    <property type="match status" value="1"/>
</dbReference>
<dbReference type="PROSITE" id="PS51755">
    <property type="entry name" value="OMPR_PHOB"/>
    <property type="match status" value="1"/>
</dbReference>
<evidence type="ECO:0000313" key="11">
    <source>
        <dbReference type="Proteomes" id="UP000001191"/>
    </source>
</evidence>
<dbReference type="InterPro" id="IPR039420">
    <property type="entry name" value="WalR-like"/>
</dbReference>
<dbReference type="GO" id="GO:0000156">
    <property type="term" value="F:phosphorelay response regulator activity"/>
    <property type="evidence" value="ECO:0007669"/>
    <property type="project" value="TreeGrafter"/>
</dbReference>
<dbReference type="GO" id="GO:0005829">
    <property type="term" value="C:cytosol"/>
    <property type="evidence" value="ECO:0007669"/>
    <property type="project" value="TreeGrafter"/>
</dbReference>
<evidence type="ECO:0000256" key="3">
    <source>
        <dbReference type="ARBA" id="ARBA00023015"/>
    </source>
</evidence>
<dbReference type="EMBL" id="CP001037">
    <property type="protein sequence ID" value="ACC81567.1"/>
    <property type="molecule type" value="Genomic_DNA"/>
</dbReference>
<dbReference type="InterPro" id="IPR036388">
    <property type="entry name" value="WH-like_DNA-bd_sf"/>
</dbReference>
<sequence length="624" mass="69418">MRILLVEDDDLLAQAVATALTKQNYVVDIAADGEAGWELVNVCNYDLILLDVILPKLDGISLCRQLRQEGYQMLILLLTAKDTKTDKVIGLDAGADDYVVKPFDFQELSARIRALLRRGNTALPPVLEWGSLLLDPSTCEVTYADIALNLTAKEFSLLDLFLRNNQRIFSRATIVDQLWSAEKDPPEENTIKSHIKSLRQKLKTAGANYDFIETVYGMGYRLKALSHEQSCPTDEPEIDLKQQQILLTAIAQEREIFKTKVGSRIAVLKQAADALRKGTLDVQLRQKAEQEAHKLAGSLGSFGFPKGSLLANEIEDLFQTQKSISQAKCFYLDKLLMELQRELEKTSVEQTQNLLLVISNDRQVVEGLVNEAENQGLQVKIATNLTAARSIIPSLNPDVVLLDLDIEEDSLKLLIELSQRSATLGGTPSPTVGETPTPQIPVLVFTERNNFSDACGGLRLRLEVARAGGRAFLQKSMPPNEILESAIQILQQTRITKARIMVVEDDPQILTVIQQSLETLGITLKTLEDSCYFWDTLTEFSPDLLILDAEMPYINGIELCQVVRNDPCWKLLPVVFVVDNLSADIVEQIFAIGADDCVSKPIVSSTLIACILNRMERNKLIKNA</sequence>
<dbReference type="InterPro" id="IPR001867">
    <property type="entry name" value="OmpR/PhoB-type_DNA-bd"/>
</dbReference>
<feature type="modified residue" description="4-aspartylphosphate" evidence="6">
    <location>
        <position position="403"/>
    </location>
</feature>
<dbReference type="Gene3D" id="1.20.120.160">
    <property type="entry name" value="HPT domain"/>
    <property type="match status" value="1"/>
</dbReference>
<dbReference type="eggNOG" id="COG2204">
    <property type="taxonomic scope" value="Bacteria"/>
</dbReference>
<keyword evidence="4 7" id="KW-0238">DNA-binding</keyword>
<dbReference type="SMART" id="SM00862">
    <property type="entry name" value="Trans_reg_C"/>
    <property type="match status" value="1"/>
</dbReference>
<dbReference type="eggNOG" id="COG3706">
    <property type="taxonomic scope" value="Bacteria"/>
</dbReference>
<keyword evidence="11" id="KW-1185">Reference proteome</keyword>
<dbReference type="Proteomes" id="UP000001191">
    <property type="component" value="Chromosome"/>
</dbReference>
<evidence type="ECO:0000256" key="5">
    <source>
        <dbReference type="ARBA" id="ARBA00023163"/>
    </source>
</evidence>
<keyword evidence="1 6" id="KW-0597">Phosphoprotein</keyword>
<dbReference type="CDD" id="cd00156">
    <property type="entry name" value="REC"/>
    <property type="match status" value="1"/>
</dbReference>
<dbReference type="Gene3D" id="1.10.10.10">
    <property type="entry name" value="Winged helix-like DNA-binding domain superfamily/Winged helix DNA-binding domain"/>
    <property type="match status" value="1"/>
</dbReference>
<evidence type="ECO:0000256" key="1">
    <source>
        <dbReference type="ARBA" id="ARBA00022553"/>
    </source>
</evidence>
<dbReference type="Pfam" id="PF00486">
    <property type="entry name" value="Trans_reg_C"/>
    <property type="match status" value="1"/>
</dbReference>
<dbReference type="HOGENOM" id="CLU_000445_11_38_3"/>
<evidence type="ECO:0000313" key="10">
    <source>
        <dbReference type="EMBL" id="ACC81567.1"/>
    </source>
</evidence>
<dbReference type="InterPro" id="IPR016032">
    <property type="entry name" value="Sig_transdc_resp-reg_C-effctor"/>
</dbReference>
<dbReference type="KEGG" id="npu:Npun_R3078"/>
<evidence type="ECO:0000256" key="4">
    <source>
        <dbReference type="ARBA" id="ARBA00023125"/>
    </source>
</evidence>
<feature type="modified residue" description="4-aspartylphosphate" evidence="6">
    <location>
        <position position="548"/>
    </location>
</feature>
<dbReference type="SUPFAM" id="SSF52172">
    <property type="entry name" value="CheY-like"/>
    <property type="match status" value="3"/>
</dbReference>
<dbReference type="CDD" id="cd00383">
    <property type="entry name" value="trans_reg_C"/>
    <property type="match status" value="1"/>
</dbReference>
<feature type="domain" description="Response regulatory" evidence="8">
    <location>
        <begin position="2"/>
        <end position="116"/>
    </location>
</feature>
<evidence type="ECO:0000256" key="7">
    <source>
        <dbReference type="PROSITE-ProRule" id="PRU01091"/>
    </source>
</evidence>
<dbReference type="PROSITE" id="PS50110">
    <property type="entry name" value="RESPONSE_REGULATORY"/>
    <property type="match status" value="3"/>
</dbReference>
<gene>
    <name evidence="10" type="ordered locus">Npun_R3078</name>
</gene>
<dbReference type="eggNOG" id="COG2198">
    <property type="taxonomic scope" value="Bacteria"/>
</dbReference>
<evidence type="ECO:0000259" key="9">
    <source>
        <dbReference type="PROSITE" id="PS51755"/>
    </source>
</evidence>
<name>B2IXN9_NOSP7</name>
<keyword evidence="3" id="KW-0805">Transcription regulation</keyword>
<dbReference type="PhylomeDB" id="B2IXN9"/>
<dbReference type="PANTHER" id="PTHR48111">
    <property type="entry name" value="REGULATOR OF RPOS"/>
    <property type="match status" value="1"/>
</dbReference>
<proteinExistence type="predicted"/>
<dbReference type="Pfam" id="PF01627">
    <property type="entry name" value="Hpt"/>
    <property type="match status" value="1"/>
</dbReference>
<feature type="DNA-binding region" description="OmpR/PhoB-type" evidence="7">
    <location>
        <begin position="124"/>
        <end position="224"/>
    </location>
</feature>
<dbReference type="GO" id="GO:0000976">
    <property type="term" value="F:transcription cis-regulatory region binding"/>
    <property type="evidence" value="ECO:0007669"/>
    <property type="project" value="TreeGrafter"/>
</dbReference>
<evidence type="ECO:0000256" key="6">
    <source>
        <dbReference type="PROSITE-ProRule" id="PRU00169"/>
    </source>
</evidence>
<evidence type="ECO:0000259" key="8">
    <source>
        <dbReference type="PROSITE" id="PS50110"/>
    </source>
</evidence>
<dbReference type="InterPro" id="IPR001789">
    <property type="entry name" value="Sig_transdc_resp-reg_receiver"/>
</dbReference>
<dbReference type="SMART" id="SM00448">
    <property type="entry name" value="REC"/>
    <property type="match status" value="3"/>
</dbReference>
<dbReference type="PANTHER" id="PTHR48111:SF15">
    <property type="entry name" value="OMPR SUBFAMILY"/>
    <property type="match status" value="1"/>
</dbReference>
<dbReference type="GO" id="GO:0006355">
    <property type="term" value="P:regulation of DNA-templated transcription"/>
    <property type="evidence" value="ECO:0007669"/>
    <property type="project" value="InterPro"/>
</dbReference>
<dbReference type="FunFam" id="3.40.50.2300:FF:000002">
    <property type="entry name" value="DNA-binding response regulator PhoP"/>
    <property type="match status" value="1"/>
</dbReference>
<protein>
    <submittedName>
        <fullName evidence="10">Multi-component transcriptional regulator, winged helix family</fullName>
    </submittedName>
</protein>
<dbReference type="EnsemblBacteria" id="ACC81567">
    <property type="protein sequence ID" value="ACC81567"/>
    <property type="gene ID" value="Npun_R3078"/>
</dbReference>
<dbReference type="eggNOG" id="COG0745">
    <property type="taxonomic scope" value="Bacteria"/>
</dbReference>
<dbReference type="AlphaFoldDB" id="B2IXN9"/>
<accession>B2IXN9</accession>
<dbReference type="SUPFAM" id="SSF46894">
    <property type="entry name" value="C-terminal effector domain of the bipartite response regulators"/>
    <property type="match status" value="1"/>
</dbReference>
<reference evidence="10 11" key="2">
    <citation type="journal article" date="2013" name="Plant Physiol.">
        <title>A Nostoc punctiforme Sugar Transporter Necessary to Establish a Cyanobacterium-Plant Symbiosis.</title>
        <authorList>
            <person name="Ekman M."/>
            <person name="Picossi S."/>
            <person name="Campbell E.L."/>
            <person name="Meeks J.C."/>
            <person name="Flores E."/>
        </authorList>
    </citation>
    <scope>NUCLEOTIDE SEQUENCE [LARGE SCALE GENOMIC DNA]</scope>
    <source>
        <strain evidence="11">ATCC 29133 / PCC 73102</strain>
    </source>
</reference>
<dbReference type="Gene3D" id="6.10.250.690">
    <property type="match status" value="1"/>
</dbReference>
<organism evidence="10 11">
    <name type="scientific">Nostoc punctiforme (strain ATCC 29133 / PCC 73102)</name>
    <dbReference type="NCBI Taxonomy" id="63737"/>
    <lineage>
        <taxon>Bacteria</taxon>
        <taxon>Bacillati</taxon>
        <taxon>Cyanobacteriota</taxon>
        <taxon>Cyanophyceae</taxon>
        <taxon>Nostocales</taxon>
        <taxon>Nostocaceae</taxon>
        <taxon>Nostoc</taxon>
    </lineage>
</organism>
<dbReference type="OrthoDB" id="442759at2"/>
<dbReference type="InterPro" id="IPR011006">
    <property type="entry name" value="CheY-like_superfamily"/>
</dbReference>
<dbReference type="STRING" id="63737.Npun_R3078"/>
<feature type="domain" description="Response regulatory" evidence="8">
    <location>
        <begin position="354"/>
        <end position="490"/>
    </location>
</feature>
<feature type="modified residue" description="4-aspartylphosphate" evidence="6">
    <location>
        <position position="51"/>
    </location>
</feature>
<evidence type="ECO:0000256" key="2">
    <source>
        <dbReference type="ARBA" id="ARBA00023012"/>
    </source>
</evidence>
<dbReference type="InterPro" id="IPR036641">
    <property type="entry name" value="HPT_dom_sf"/>
</dbReference>
<dbReference type="GO" id="GO:0032993">
    <property type="term" value="C:protein-DNA complex"/>
    <property type="evidence" value="ECO:0007669"/>
    <property type="project" value="TreeGrafter"/>
</dbReference>
<feature type="domain" description="OmpR/PhoB-type" evidence="9">
    <location>
        <begin position="124"/>
        <end position="224"/>
    </location>
</feature>